<dbReference type="InterPro" id="IPR050171">
    <property type="entry name" value="MFS_Transporters"/>
</dbReference>
<evidence type="ECO:0000256" key="5">
    <source>
        <dbReference type="ARBA" id="ARBA00022989"/>
    </source>
</evidence>
<dbReference type="SUPFAM" id="SSF103473">
    <property type="entry name" value="MFS general substrate transporter"/>
    <property type="match status" value="1"/>
</dbReference>
<accession>A0A1I5FLU7</accession>
<comment type="subcellular location">
    <subcellularLocation>
        <location evidence="1">Cell membrane</location>
        <topology evidence="1">Multi-pass membrane protein</topology>
    </subcellularLocation>
</comment>
<dbReference type="EMBL" id="FOUY01000039">
    <property type="protein sequence ID" value="SFO24692.1"/>
    <property type="molecule type" value="Genomic_DNA"/>
</dbReference>
<keyword evidence="10" id="KW-1185">Reference proteome</keyword>
<dbReference type="InterPro" id="IPR020846">
    <property type="entry name" value="MFS_dom"/>
</dbReference>
<evidence type="ECO:0000256" key="7">
    <source>
        <dbReference type="SAM" id="Phobius"/>
    </source>
</evidence>
<dbReference type="InterPro" id="IPR011701">
    <property type="entry name" value="MFS"/>
</dbReference>
<feature type="transmembrane region" description="Helical" evidence="7">
    <location>
        <begin position="31"/>
        <end position="54"/>
    </location>
</feature>
<evidence type="ECO:0000259" key="8">
    <source>
        <dbReference type="PROSITE" id="PS50850"/>
    </source>
</evidence>
<organism evidence="9 10">
    <name type="scientific">Pseudonocardia ammonioxydans</name>
    <dbReference type="NCBI Taxonomy" id="260086"/>
    <lineage>
        <taxon>Bacteria</taxon>
        <taxon>Bacillati</taxon>
        <taxon>Actinomycetota</taxon>
        <taxon>Actinomycetes</taxon>
        <taxon>Pseudonocardiales</taxon>
        <taxon>Pseudonocardiaceae</taxon>
        <taxon>Pseudonocardia</taxon>
    </lineage>
</organism>
<dbReference type="GO" id="GO:0005886">
    <property type="term" value="C:plasma membrane"/>
    <property type="evidence" value="ECO:0007669"/>
    <property type="project" value="UniProtKB-SubCell"/>
</dbReference>
<evidence type="ECO:0000313" key="10">
    <source>
        <dbReference type="Proteomes" id="UP000199614"/>
    </source>
</evidence>
<feature type="transmembrane region" description="Helical" evidence="7">
    <location>
        <begin position="267"/>
        <end position="284"/>
    </location>
</feature>
<keyword evidence="5 7" id="KW-1133">Transmembrane helix</keyword>
<feature type="transmembrane region" description="Helical" evidence="7">
    <location>
        <begin position="66"/>
        <end position="86"/>
    </location>
</feature>
<feature type="transmembrane region" description="Helical" evidence="7">
    <location>
        <begin position="92"/>
        <end position="109"/>
    </location>
</feature>
<feature type="transmembrane region" description="Helical" evidence="7">
    <location>
        <begin position="233"/>
        <end position="255"/>
    </location>
</feature>
<evidence type="ECO:0000256" key="4">
    <source>
        <dbReference type="ARBA" id="ARBA00022692"/>
    </source>
</evidence>
<feature type="transmembrane region" description="Helical" evidence="7">
    <location>
        <begin position="330"/>
        <end position="353"/>
    </location>
</feature>
<dbReference type="PANTHER" id="PTHR23517:SF13">
    <property type="entry name" value="MAJOR FACILITATOR SUPERFAMILY MFS_1"/>
    <property type="match status" value="1"/>
</dbReference>
<name>A0A1I5FLU7_PSUAM</name>
<feature type="transmembrane region" description="Helical" evidence="7">
    <location>
        <begin position="121"/>
        <end position="144"/>
    </location>
</feature>
<keyword evidence="6 7" id="KW-0472">Membrane</keyword>
<dbReference type="AlphaFoldDB" id="A0A1I5FLU7"/>
<keyword evidence="4 7" id="KW-0812">Transmembrane</keyword>
<reference evidence="9 10" key="1">
    <citation type="submission" date="2016-10" db="EMBL/GenBank/DDBJ databases">
        <authorList>
            <person name="de Groot N.N."/>
        </authorList>
    </citation>
    <scope>NUCLEOTIDE SEQUENCE [LARGE SCALE GENOMIC DNA]</scope>
    <source>
        <strain evidence="9 10">CGMCC 4.1877</strain>
    </source>
</reference>
<protein>
    <submittedName>
        <fullName evidence="9">Predicted arabinose efflux permease, MFS family</fullName>
    </submittedName>
</protein>
<proteinExistence type="predicted"/>
<evidence type="ECO:0000313" key="9">
    <source>
        <dbReference type="EMBL" id="SFO24692.1"/>
    </source>
</evidence>
<keyword evidence="2" id="KW-0813">Transport</keyword>
<dbReference type="STRING" id="260086.SAMN05216207_103922"/>
<dbReference type="Gene3D" id="1.20.1250.20">
    <property type="entry name" value="MFS general substrate transporter like domains"/>
    <property type="match status" value="1"/>
</dbReference>
<evidence type="ECO:0000256" key="3">
    <source>
        <dbReference type="ARBA" id="ARBA00022475"/>
    </source>
</evidence>
<feature type="domain" description="Major facilitator superfamily (MFS) profile" evidence="8">
    <location>
        <begin position="1"/>
        <end position="379"/>
    </location>
</feature>
<evidence type="ECO:0000256" key="1">
    <source>
        <dbReference type="ARBA" id="ARBA00004651"/>
    </source>
</evidence>
<evidence type="ECO:0000256" key="6">
    <source>
        <dbReference type="ARBA" id="ARBA00023136"/>
    </source>
</evidence>
<feature type="transmembrane region" description="Helical" evidence="7">
    <location>
        <begin position="290"/>
        <end position="309"/>
    </location>
</feature>
<dbReference type="PROSITE" id="PS50850">
    <property type="entry name" value="MFS"/>
    <property type="match status" value="1"/>
</dbReference>
<dbReference type="Pfam" id="PF07690">
    <property type="entry name" value="MFS_1"/>
    <property type="match status" value="1"/>
</dbReference>
<feature type="transmembrane region" description="Helical" evidence="7">
    <location>
        <begin position="201"/>
        <end position="221"/>
    </location>
</feature>
<keyword evidence="3" id="KW-1003">Cell membrane</keyword>
<evidence type="ECO:0000256" key="2">
    <source>
        <dbReference type="ARBA" id="ARBA00022448"/>
    </source>
</evidence>
<sequence length="426" mass="42011">MAVALASLAFGANMAGPLYPGYQARLGFDDLTLTVIYAVYAVVSVPALLVLGPLGDRIGRVRMVRAGLVVAALGSVCFAIGDGVAWLVAGRALQGIALGAATGAGMAVLADTVSSTRRRRFAAAGALAFLAGTAAGPGLTGLVAEFAPAPAPHATVHLLHVVLVAVVSVRLGRTPGPLPVGTLGGRPQAAPQLPVGSREPFLAAMANGFVSWAVAGLFLGLVPSVLARGAGDVGTAALGAVAALVVLASLPAQGLLTRLGAVRAQRYGLGLLGTGLVVLVVSGGSAPLPVVLGTAAVAGFGHGLAYGGAHGVVETIAVGDRAAGLTATAYVVYYLGAGLPTVAVGLLTAVLPLGSATGALAGVLLVAAVAAAVPTRRFAVAGTRVHRRTDAEDSPLGDVADLIRGMLWGMHQANGILHGRTTPGRS</sequence>
<dbReference type="Proteomes" id="UP000199614">
    <property type="component" value="Unassembled WGS sequence"/>
</dbReference>
<dbReference type="PANTHER" id="PTHR23517">
    <property type="entry name" value="RESISTANCE PROTEIN MDTM, PUTATIVE-RELATED-RELATED"/>
    <property type="match status" value="1"/>
</dbReference>
<feature type="transmembrane region" description="Helical" evidence="7">
    <location>
        <begin position="150"/>
        <end position="169"/>
    </location>
</feature>
<feature type="transmembrane region" description="Helical" evidence="7">
    <location>
        <begin position="359"/>
        <end position="379"/>
    </location>
</feature>
<gene>
    <name evidence="9" type="ORF">SAMN05216207_103922</name>
</gene>
<dbReference type="InterPro" id="IPR036259">
    <property type="entry name" value="MFS_trans_sf"/>
</dbReference>
<dbReference type="GO" id="GO:0022857">
    <property type="term" value="F:transmembrane transporter activity"/>
    <property type="evidence" value="ECO:0007669"/>
    <property type="project" value="InterPro"/>
</dbReference>